<evidence type="ECO:0000313" key="3">
    <source>
        <dbReference type="Proteomes" id="UP001162001"/>
    </source>
</evidence>
<dbReference type="InterPro" id="IPR037135">
    <property type="entry name" value="DUF1653-like_dom_sf"/>
</dbReference>
<evidence type="ECO:0000313" key="2">
    <source>
        <dbReference type="EMBL" id="QKF94816.1"/>
    </source>
</evidence>
<dbReference type="InterPro" id="IPR023387">
    <property type="entry name" value="DUF1653-like_dom"/>
</dbReference>
<dbReference type="Pfam" id="PF07866">
    <property type="entry name" value="DUF1653"/>
    <property type="match status" value="1"/>
</dbReference>
<evidence type="ECO:0000259" key="1">
    <source>
        <dbReference type="Pfam" id="PF07866"/>
    </source>
</evidence>
<dbReference type="Proteomes" id="UP001162001">
    <property type="component" value="Segment"/>
</dbReference>
<protein>
    <submittedName>
        <fullName evidence="2">DUF1653 protein</fullName>
    </submittedName>
</protein>
<accession>A0A7D3V807</accession>
<feature type="domain" description="DUF1653" evidence="1">
    <location>
        <begin position="9"/>
        <end position="75"/>
    </location>
</feature>
<sequence>MSQTILKGLYRHTTSSRLYNVIGVGRSVENPNKQIVIYEQLYDSKLKGTDIPLPLGSLWTRDLDDFNSMIDGIKRFTRVDESLK</sequence>
<reference evidence="2 3" key="1">
    <citation type="submission" date="2020-04" db="EMBL/GenBank/DDBJ databases">
        <title>Advantages and limits of metagenomic assembly and binning of a giant virus.</title>
        <authorList>
            <person name="Schulz F."/>
            <person name="Andreani J."/>
            <person name="Francis R."/>
            <person name="Boudjemaa H."/>
            <person name="Bou Khalil J.Y."/>
            <person name="Lee J."/>
            <person name="La Scola B."/>
            <person name="Woyke T."/>
        </authorList>
    </citation>
    <scope>NUCLEOTIDE SEQUENCE [LARGE SCALE GENOMIC DNA]</scope>
    <source>
        <strain evidence="2 3">FV1/VV64</strain>
    </source>
</reference>
<organism evidence="2 3">
    <name type="scientific">Fadolivirus FV1/VV64</name>
    <dbReference type="NCBI Taxonomy" id="3070911"/>
    <lineage>
        <taxon>Viruses</taxon>
        <taxon>Varidnaviria</taxon>
        <taxon>Bamfordvirae</taxon>
        <taxon>Nucleocytoviricota</taxon>
        <taxon>Megaviricetes</taxon>
        <taxon>Imitervirales</taxon>
        <taxon>Mimiviridae</taxon>
        <taxon>Klosneuvirinae</taxon>
        <taxon>Fadolivirus</taxon>
        <taxon>Fadolivirus algeromassiliense</taxon>
    </lineage>
</organism>
<name>A0A7D3V807_9VIRU</name>
<dbReference type="EMBL" id="MT418680">
    <property type="protein sequence ID" value="QKF94816.1"/>
    <property type="molecule type" value="Genomic_DNA"/>
</dbReference>
<keyword evidence="3" id="KW-1185">Reference proteome</keyword>
<dbReference type="Gene3D" id="2.30.30.320">
    <property type="entry name" value="DUF1653-like domain"/>
    <property type="match status" value="1"/>
</dbReference>
<proteinExistence type="predicted"/>
<gene>
    <name evidence="2" type="ORF">Fadolivirus_1_1358</name>
</gene>